<dbReference type="Gene3D" id="3.40.50.1240">
    <property type="entry name" value="Phosphoglycerate mutase-like"/>
    <property type="match status" value="1"/>
</dbReference>
<dbReference type="Pfam" id="PF00300">
    <property type="entry name" value="His_Phos_1"/>
    <property type="match status" value="1"/>
</dbReference>
<dbReference type="SMART" id="SM00855">
    <property type="entry name" value="PGAM"/>
    <property type="match status" value="1"/>
</dbReference>
<dbReference type="GO" id="GO:0016787">
    <property type="term" value="F:hydrolase activity"/>
    <property type="evidence" value="ECO:0007669"/>
    <property type="project" value="UniProtKB-KW"/>
</dbReference>
<protein>
    <submittedName>
        <fullName evidence="2">Broad specificity phosphatase PhoE</fullName>
    </submittedName>
</protein>
<dbReference type="Proteomes" id="UP000199340">
    <property type="component" value="Unassembled WGS sequence"/>
</dbReference>
<gene>
    <name evidence="2" type="ORF">SAMN05421850_108109</name>
</gene>
<accession>A0A1G8QV77</accession>
<dbReference type="CDD" id="cd07067">
    <property type="entry name" value="HP_PGM_like"/>
    <property type="match status" value="1"/>
</dbReference>
<dbReference type="InterPro" id="IPR051021">
    <property type="entry name" value="Mito_Ser/Thr_phosphatase"/>
</dbReference>
<dbReference type="InterPro" id="IPR013078">
    <property type="entry name" value="His_Pase_superF_clade-1"/>
</dbReference>
<reference evidence="2 3" key="1">
    <citation type="submission" date="2016-10" db="EMBL/GenBank/DDBJ databases">
        <authorList>
            <person name="de Groot N.N."/>
        </authorList>
    </citation>
    <scope>NUCLEOTIDE SEQUENCE [LARGE SCALE GENOMIC DNA]</scope>
    <source>
        <strain evidence="2 3">DSM 28010</strain>
    </source>
</reference>
<name>A0A1G8QV77_9RHOB</name>
<evidence type="ECO:0000313" key="3">
    <source>
        <dbReference type="Proteomes" id="UP000199340"/>
    </source>
</evidence>
<keyword evidence="1" id="KW-0378">Hydrolase</keyword>
<evidence type="ECO:0000256" key="1">
    <source>
        <dbReference type="ARBA" id="ARBA00022801"/>
    </source>
</evidence>
<proteinExistence type="predicted"/>
<dbReference type="EMBL" id="FNEB01000008">
    <property type="protein sequence ID" value="SDJ08587.1"/>
    <property type="molecule type" value="Genomic_DNA"/>
</dbReference>
<dbReference type="SUPFAM" id="SSF53254">
    <property type="entry name" value="Phosphoglycerate mutase-like"/>
    <property type="match status" value="1"/>
</dbReference>
<dbReference type="InterPro" id="IPR029033">
    <property type="entry name" value="His_PPase_superfam"/>
</dbReference>
<organism evidence="2 3">
    <name type="scientific">Lutimaribacter saemankumensis</name>
    <dbReference type="NCBI Taxonomy" id="490829"/>
    <lineage>
        <taxon>Bacteria</taxon>
        <taxon>Pseudomonadati</taxon>
        <taxon>Pseudomonadota</taxon>
        <taxon>Alphaproteobacteria</taxon>
        <taxon>Rhodobacterales</taxon>
        <taxon>Roseobacteraceae</taxon>
        <taxon>Lutimaribacter</taxon>
    </lineage>
</organism>
<dbReference type="PANTHER" id="PTHR20935">
    <property type="entry name" value="PHOSPHOGLYCERATE MUTASE-RELATED"/>
    <property type="match status" value="1"/>
</dbReference>
<dbReference type="PANTHER" id="PTHR20935:SF0">
    <property type="entry name" value="SERINE_THREONINE-PROTEIN PHOSPHATASE PGAM5, MITOCHONDRIAL"/>
    <property type="match status" value="1"/>
</dbReference>
<dbReference type="AlphaFoldDB" id="A0A1G8QV77"/>
<dbReference type="STRING" id="490829.SAMN05421850_108109"/>
<sequence length="245" mass="26782">MCAACASWPLHPRAWPPNPVPKVKQGVEMSTITLVRHGQANTTARDEADYDRLSALGHRQAEWLGDHLRHTREHYSRVYTGSLTRHRETAASMGFDADAAVDARLNELEFFTLAHALQAEHGVPLPATREDFVGYMPRLMQAWADGRIEGAPESFASFEKRISDALAEIAGGHGPALIVTSGGLIGMAVRQVMGLGIAAYAQTAIAIMNTSVHRLHPIGDALALTQFNAVPHLDRPERQFAQTHL</sequence>
<keyword evidence="3" id="KW-1185">Reference proteome</keyword>
<evidence type="ECO:0000313" key="2">
    <source>
        <dbReference type="EMBL" id="SDJ08587.1"/>
    </source>
</evidence>